<dbReference type="EMBL" id="CP027792">
    <property type="protein sequence ID" value="AVP58788.1"/>
    <property type="molecule type" value="Genomic_DNA"/>
</dbReference>
<dbReference type="SUPFAM" id="SSF102588">
    <property type="entry name" value="LmbE-like"/>
    <property type="match status" value="1"/>
</dbReference>
<sequence>MGSVNDAAARHIGAPQLPSARWQTWLSRHVPALQGPLVDPARRLVVVAPHPDDEVLACALLMQQHAACGGALHLVGVTDGEASHSQADLPPPDLHALRSRERREGLVRLGLGHMPMTPLHLPDGGVAEAGARLHAALLALLRPGDALVTTWHLDGHPDHECCGRVAMDVARRLSLPLLQAPVWMWHWAEPAMPRIPWHQLYAMGAPALARMCKAAALQAHQSQLSPRSASLPAVLDSSILERALWPHEYFFIYAS</sequence>
<gene>
    <name evidence="1" type="ORF">C7H73_14680</name>
</gene>
<dbReference type="Gene3D" id="3.40.50.10320">
    <property type="entry name" value="LmbE-like"/>
    <property type="match status" value="1"/>
</dbReference>
<organism evidence="1 2">
    <name type="scientific">Pulveribacter suum</name>
    <dbReference type="NCBI Taxonomy" id="2116657"/>
    <lineage>
        <taxon>Bacteria</taxon>
        <taxon>Pseudomonadati</taxon>
        <taxon>Pseudomonadota</taxon>
        <taxon>Betaproteobacteria</taxon>
        <taxon>Burkholderiales</taxon>
        <taxon>Comamonadaceae</taxon>
        <taxon>Pulveribacter</taxon>
    </lineage>
</organism>
<proteinExistence type="predicted"/>
<dbReference type="Pfam" id="PF02585">
    <property type="entry name" value="PIG-L"/>
    <property type="match status" value="1"/>
</dbReference>
<dbReference type="Proteomes" id="UP000241829">
    <property type="component" value="Chromosome"/>
</dbReference>
<reference evidence="2" key="1">
    <citation type="submission" date="2018-03" db="EMBL/GenBank/DDBJ databases">
        <title>Genome sequencing of Melaminivora sp. strain SC2-7.</title>
        <authorList>
            <person name="Kim S.-J."/>
            <person name="Heo J."/>
            <person name="Ahn J.-H."/>
            <person name="Kwon S.-W."/>
        </authorList>
    </citation>
    <scope>NUCLEOTIDE SEQUENCE [LARGE SCALE GENOMIC DNA]</scope>
    <source>
        <strain evidence="2">SC2-7</strain>
    </source>
</reference>
<dbReference type="OrthoDB" id="9816564at2"/>
<dbReference type="RefSeq" id="WP_106847336.1">
    <property type="nucleotide sequence ID" value="NZ_CP027792.1"/>
</dbReference>
<dbReference type="GO" id="GO:0016811">
    <property type="term" value="F:hydrolase activity, acting on carbon-nitrogen (but not peptide) bonds, in linear amides"/>
    <property type="evidence" value="ECO:0007669"/>
    <property type="project" value="TreeGrafter"/>
</dbReference>
<name>A0A2P1NP05_9BURK</name>
<dbReference type="AlphaFoldDB" id="A0A2P1NP05"/>
<dbReference type="InterPro" id="IPR024078">
    <property type="entry name" value="LmbE-like_dom_sf"/>
</dbReference>
<dbReference type="PANTHER" id="PTHR12993:SF29">
    <property type="entry name" value="BLR3841 PROTEIN"/>
    <property type="match status" value="1"/>
</dbReference>
<accession>A0A2P1NP05</accession>
<evidence type="ECO:0000313" key="2">
    <source>
        <dbReference type="Proteomes" id="UP000241829"/>
    </source>
</evidence>
<dbReference type="KEGG" id="melm:C7H73_14680"/>
<keyword evidence="2" id="KW-1185">Reference proteome</keyword>
<dbReference type="PANTHER" id="PTHR12993">
    <property type="entry name" value="N-ACETYLGLUCOSAMINYL-PHOSPHATIDYLINOSITOL DE-N-ACETYLASE-RELATED"/>
    <property type="match status" value="1"/>
</dbReference>
<dbReference type="InterPro" id="IPR003737">
    <property type="entry name" value="GlcNAc_PI_deacetylase-related"/>
</dbReference>
<protein>
    <submittedName>
        <fullName evidence="1">PIG-L family deacetylase</fullName>
    </submittedName>
</protein>
<evidence type="ECO:0000313" key="1">
    <source>
        <dbReference type="EMBL" id="AVP58788.1"/>
    </source>
</evidence>